<organism evidence="11 12">
    <name type="scientific">Candidatus Moanibacter tarae</name>
    <dbReference type="NCBI Taxonomy" id="2200854"/>
    <lineage>
        <taxon>Bacteria</taxon>
        <taxon>Pseudomonadati</taxon>
        <taxon>Verrucomicrobiota</taxon>
        <taxon>Opitutia</taxon>
        <taxon>Puniceicoccales</taxon>
        <taxon>Puniceicoccales incertae sedis</taxon>
        <taxon>Candidatus Moanibacter</taxon>
    </lineage>
</organism>
<dbReference type="InterPro" id="IPR036394">
    <property type="entry name" value="Ribosomal_uL22_sf"/>
</dbReference>
<evidence type="ECO:0000256" key="4">
    <source>
        <dbReference type="ARBA" id="ARBA00022980"/>
    </source>
</evidence>
<keyword evidence="3 7" id="KW-0694">RNA-binding</keyword>
<dbReference type="GO" id="GO:0003735">
    <property type="term" value="F:structural constituent of ribosome"/>
    <property type="evidence" value="ECO:0007669"/>
    <property type="project" value="InterPro"/>
</dbReference>
<keyword evidence="4 7" id="KW-0689">Ribosomal protein</keyword>
<evidence type="ECO:0000256" key="8">
    <source>
        <dbReference type="RuleBase" id="RU004005"/>
    </source>
</evidence>
<evidence type="ECO:0000313" key="12">
    <source>
        <dbReference type="Proteomes" id="UP000247465"/>
    </source>
</evidence>
<comment type="function">
    <text evidence="7">The globular domain of the protein is located near the polypeptide exit tunnel on the outside of the subunit, while an extended beta-hairpin is found that lines the wall of the exit tunnel in the center of the 70S ribosome.</text>
</comment>
<evidence type="ECO:0000256" key="6">
    <source>
        <dbReference type="ARBA" id="ARBA00035207"/>
    </source>
</evidence>
<sequence length="110" mass="12350">MEIKAVTKYARMSPKKVQEVTRELRGLKANEAIEKLKCVPRKSARLVVKTLQSAVANAENNNNLSSDALIVEAVVVEKGPVLKRFRPGARGMAKRIEKRMSHIRIVLKDE</sequence>
<dbReference type="HAMAP" id="MF_01331_B">
    <property type="entry name" value="Ribosomal_uL22_B"/>
    <property type="match status" value="1"/>
</dbReference>
<dbReference type="GO" id="GO:0022625">
    <property type="term" value="C:cytosolic large ribosomal subunit"/>
    <property type="evidence" value="ECO:0007669"/>
    <property type="project" value="TreeGrafter"/>
</dbReference>
<dbReference type="KEGG" id="mtar:DF168_00552"/>
<dbReference type="InterPro" id="IPR047867">
    <property type="entry name" value="Ribosomal_uL22_bac/org-type"/>
</dbReference>
<evidence type="ECO:0000256" key="10">
    <source>
        <dbReference type="RuleBase" id="RU004008"/>
    </source>
</evidence>
<dbReference type="AlphaFoldDB" id="A0A2Z4ADC8"/>
<dbReference type="InterPro" id="IPR005727">
    <property type="entry name" value="Ribosomal_uL22_bac/chlpt-type"/>
</dbReference>
<comment type="function">
    <text evidence="7 10">This protein binds specifically to 23S rRNA; its binding is stimulated by other ribosomal proteins, e.g., L4, L17, and L20. It is important during the early stages of 50S assembly. It makes multiple contacts with different domains of the 23S rRNA in the assembled 50S subunit and ribosome.</text>
</comment>
<evidence type="ECO:0000256" key="2">
    <source>
        <dbReference type="ARBA" id="ARBA00022730"/>
    </source>
</evidence>
<evidence type="ECO:0000313" key="11">
    <source>
        <dbReference type="EMBL" id="AWT59365.1"/>
    </source>
</evidence>
<dbReference type="InterPro" id="IPR001063">
    <property type="entry name" value="Ribosomal_uL22"/>
</dbReference>
<dbReference type="PANTHER" id="PTHR13501:SF8">
    <property type="entry name" value="LARGE RIBOSOMAL SUBUNIT PROTEIN UL22M"/>
    <property type="match status" value="1"/>
</dbReference>
<protein>
    <recommendedName>
        <fullName evidence="6 7">Large ribosomal subunit protein uL22</fullName>
    </recommendedName>
</protein>
<dbReference type="SUPFAM" id="SSF54843">
    <property type="entry name" value="Ribosomal protein L22"/>
    <property type="match status" value="1"/>
</dbReference>
<dbReference type="CDD" id="cd00336">
    <property type="entry name" value="Ribosomal_L22"/>
    <property type="match status" value="1"/>
</dbReference>
<evidence type="ECO:0000256" key="5">
    <source>
        <dbReference type="ARBA" id="ARBA00023274"/>
    </source>
</evidence>
<dbReference type="GO" id="GO:0006412">
    <property type="term" value="P:translation"/>
    <property type="evidence" value="ECO:0007669"/>
    <property type="project" value="UniProtKB-UniRule"/>
</dbReference>
<dbReference type="Proteomes" id="UP000247465">
    <property type="component" value="Chromosome"/>
</dbReference>
<comment type="subunit">
    <text evidence="7 9">Part of the 50S ribosomal subunit.</text>
</comment>
<evidence type="ECO:0000256" key="9">
    <source>
        <dbReference type="RuleBase" id="RU004006"/>
    </source>
</evidence>
<comment type="similarity">
    <text evidence="1 7 8">Belongs to the universal ribosomal protein uL22 family.</text>
</comment>
<dbReference type="GO" id="GO:0019843">
    <property type="term" value="F:rRNA binding"/>
    <property type="evidence" value="ECO:0007669"/>
    <property type="project" value="UniProtKB-UniRule"/>
</dbReference>
<keyword evidence="5 7" id="KW-0687">Ribonucleoprotein</keyword>
<keyword evidence="2 7" id="KW-0699">rRNA-binding</keyword>
<evidence type="ECO:0000256" key="3">
    <source>
        <dbReference type="ARBA" id="ARBA00022884"/>
    </source>
</evidence>
<dbReference type="PANTHER" id="PTHR13501">
    <property type="entry name" value="CHLOROPLAST 50S RIBOSOMAL PROTEIN L22-RELATED"/>
    <property type="match status" value="1"/>
</dbReference>
<evidence type="ECO:0000256" key="7">
    <source>
        <dbReference type="HAMAP-Rule" id="MF_01331"/>
    </source>
</evidence>
<evidence type="ECO:0000256" key="1">
    <source>
        <dbReference type="ARBA" id="ARBA00009451"/>
    </source>
</evidence>
<gene>
    <name evidence="7 11" type="primary">rplV</name>
    <name evidence="11" type="ORF">DF168_00552</name>
</gene>
<reference evidence="11 12" key="1">
    <citation type="submission" date="2018-06" db="EMBL/GenBank/DDBJ databases">
        <title>Draft Genome Sequence of a Novel Marine Bacterium Related to the Verrucomicrobia.</title>
        <authorList>
            <person name="Vosseberg J."/>
            <person name="Martijn J."/>
            <person name="Ettema T.J.G."/>
        </authorList>
    </citation>
    <scope>NUCLEOTIDE SEQUENCE [LARGE SCALE GENOMIC DNA]</scope>
    <source>
        <strain evidence="11">TARA_B100001123</strain>
    </source>
</reference>
<name>A0A2Z4ADC8_9BACT</name>
<proteinExistence type="inferred from homology"/>
<dbReference type="NCBIfam" id="TIGR01044">
    <property type="entry name" value="rplV_bact"/>
    <property type="match status" value="1"/>
</dbReference>
<accession>A0A2Z4ADC8</accession>
<dbReference type="EMBL" id="CP029803">
    <property type="protein sequence ID" value="AWT59365.1"/>
    <property type="molecule type" value="Genomic_DNA"/>
</dbReference>
<dbReference type="Gene3D" id="3.90.470.10">
    <property type="entry name" value="Ribosomal protein L22/L17"/>
    <property type="match status" value="1"/>
</dbReference>
<dbReference type="Pfam" id="PF00237">
    <property type="entry name" value="Ribosomal_L22"/>
    <property type="match status" value="1"/>
</dbReference>